<evidence type="ECO:0000256" key="10">
    <source>
        <dbReference type="HAMAP-Rule" id="MF_02078"/>
    </source>
</evidence>
<keyword evidence="4 10" id="KW-0133">Cell shape</keyword>
<evidence type="ECO:0000256" key="4">
    <source>
        <dbReference type="ARBA" id="ARBA00022960"/>
    </source>
</evidence>
<dbReference type="Proteomes" id="UP000004473">
    <property type="component" value="Unassembled WGS sequence"/>
</dbReference>
<keyword evidence="10 11" id="KW-0813">Transport</keyword>
<dbReference type="InterPro" id="IPR004268">
    <property type="entry name" value="MurJ"/>
</dbReference>
<keyword evidence="6 10" id="KW-1133">Transmembrane helix</keyword>
<keyword evidence="3 10" id="KW-0812">Transmembrane</keyword>
<feature type="transmembrane region" description="Helical" evidence="10">
    <location>
        <begin position="271"/>
        <end position="291"/>
    </location>
</feature>
<evidence type="ECO:0000256" key="7">
    <source>
        <dbReference type="ARBA" id="ARBA00023136"/>
    </source>
</evidence>
<feature type="transmembrane region" description="Helical" evidence="10">
    <location>
        <begin position="168"/>
        <end position="191"/>
    </location>
</feature>
<feature type="transmembrane region" description="Helical" evidence="10">
    <location>
        <begin position="350"/>
        <end position="370"/>
    </location>
</feature>
<dbReference type="AlphaFoldDB" id="I2NTZ4"/>
<evidence type="ECO:0000256" key="5">
    <source>
        <dbReference type="ARBA" id="ARBA00022984"/>
    </source>
</evidence>
<reference evidence="12 13" key="1">
    <citation type="submission" date="2012-04" db="EMBL/GenBank/DDBJ databases">
        <authorList>
            <person name="Harkins D.M."/>
            <person name="Madupu R."/>
            <person name="Durkin A.S."/>
            <person name="Torralba M."/>
            <person name="Methe B."/>
            <person name="Sutton G.G."/>
            <person name="Nelson K.E."/>
        </authorList>
    </citation>
    <scope>NUCLEOTIDE SEQUENCE [LARGE SCALE GENOMIC DNA]</scope>
    <source>
        <strain evidence="12 13">VK64</strain>
    </source>
</reference>
<keyword evidence="10" id="KW-0997">Cell inner membrane</keyword>
<dbReference type="EMBL" id="AJMT01000076">
    <property type="protein sequence ID" value="EIG29305.1"/>
    <property type="molecule type" value="Genomic_DNA"/>
</dbReference>
<comment type="pathway">
    <text evidence="10">Cell wall biogenesis; peptidoglycan biosynthesis.</text>
</comment>
<feature type="transmembrane region" description="Helical" evidence="10">
    <location>
        <begin position="125"/>
        <end position="148"/>
    </location>
</feature>
<comment type="subcellular location">
    <subcellularLocation>
        <location evidence="10">Cell inner membrane</location>
        <topology evidence="10">Multi-pass membrane protein</topology>
    </subcellularLocation>
    <subcellularLocation>
        <location evidence="1">Cell membrane</location>
        <topology evidence="1">Multi-pass membrane protein</topology>
    </subcellularLocation>
</comment>
<feature type="transmembrane region" description="Helical" evidence="10">
    <location>
        <begin position="198"/>
        <end position="219"/>
    </location>
</feature>
<evidence type="ECO:0000256" key="9">
    <source>
        <dbReference type="ARBA" id="ARBA00061532"/>
    </source>
</evidence>
<evidence type="ECO:0000256" key="8">
    <source>
        <dbReference type="ARBA" id="ARBA00060041"/>
    </source>
</evidence>
<evidence type="ECO:0000256" key="1">
    <source>
        <dbReference type="ARBA" id="ARBA00004651"/>
    </source>
</evidence>
<feature type="transmembrane region" description="Helical" evidence="10">
    <location>
        <begin position="478"/>
        <end position="499"/>
    </location>
</feature>
<dbReference type="UniPathway" id="UPA00219"/>
<dbReference type="CDD" id="cd13123">
    <property type="entry name" value="MATE_MurJ_like"/>
    <property type="match status" value="1"/>
</dbReference>
<evidence type="ECO:0000256" key="6">
    <source>
        <dbReference type="ARBA" id="ARBA00022989"/>
    </source>
</evidence>
<dbReference type="GO" id="GO:0071555">
    <property type="term" value="P:cell wall organization"/>
    <property type="evidence" value="ECO:0007669"/>
    <property type="project" value="UniProtKB-UniRule"/>
</dbReference>
<dbReference type="PANTHER" id="PTHR47019">
    <property type="entry name" value="LIPID II FLIPPASE MURJ"/>
    <property type="match status" value="1"/>
</dbReference>
<sequence>MFIRYMFACWNTDLPRFAYSVVQYALSDDVWTFEGIKRMNLLGALARVGSLTMLSRILGFLRDAVIARTFGASMATDAFFVAFKLPNLLRRIFAEGAFAQAFVPILAEYKETRSKEATEAFIRHVAGMLSFVLVIVTALGILAAPWVIQASAPGFKEPKKILLSIDLLKITFPYILFISLSSFVGSILNSYHKFSIPAFTPTFLNISFIVFSIYFIPYFDPPVTALAWAVFVGGILQLGFQLPWLAKLGFLKLPKLNFKDAAVNRVMKQMAPAILSVSVVQISSVINTIFASYLQSGSITWMYYADRLMELPSGVLGAALGTILLPTLSKHAVNQNTEQFSGLLDWGLRLCMLLALPATVGVAVLSFPLLATLFMSSKFSLFDAQMTQQALIANSVGILGSIMVKVLAPGFYARQNIKTPVKIAIFTLVCTQLMNLAFIGPLKHAGLSLAVSLGACMNAGLLYYLLRKHGIYQPSKGWGIFLIKIVLSLVVMGGGLWAAHTYLPFDWVHVGALRKAGQLCILIAIGGGLYFVSLATLGFRPRDFKRVETR</sequence>
<keyword evidence="5 10" id="KW-0573">Peptidoglycan synthesis</keyword>
<evidence type="ECO:0000313" key="12">
    <source>
        <dbReference type="EMBL" id="EIG29305.1"/>
    </source>
</evidence>
<feature type="transmembrane region" description="Helical" evidence="10">
    <location>
        <begin position="420"/>
        <end position="439"/>
    </location>
</feature>
<feature type="transmembrane region" description="Helical" evidence="10">
    <location>
        <begin position="311"/>
        <end position="329"/>
    </location>
</feature>
<dbReference type="GO" id="GO:0005886">
    <property type="term" value="C:plasma membrane"/>
    <property type="evidence" value="ECO:0007669"/>
    <property type="project" value="UniProtKB-SubCell"/>
</dbReference>
<evidence type="ECO:0000256" key="3">
    <source>
        <dbReference type="ARBA" id="ARBA00022692"/>
    </source>
</evidence>
<dbReference type="HAMAP" id="MF_02078">
    <property type="entry name" value="MurJ_MviN"/>
    <property type="match status" value="1"/>
</dbReference>
<dbReference type="Pfam" id="PF03023">
    <property type="entry name" value="MurJ"/>
    <property type="match status" value="1"/>
</dbReference>
<dbReference type="PRINTS" id="PR01806">
    <property type="entry name" value="VIRFACTRMVIN"/>
</dbReference>
<protein>
    <recommendedName>
        <fullName evidence="10">Probable lipid II flippase MurJ</fullName>
    </recommendedName>
</protein>
<dbReference type="GO" id="GO:0009252">
    <property type="term" value="P:peptidoglycan biosynthetic process"/>
    <property type="evidence" value="ECO:0007669"/>
    <property type="project" value="UniProtKB-UniRule"/>
</dbReference>
<comment type="similarity">
    <text evidence="9 10 11">Belongs to the MurJ/MviN family.</text>
</comment>
<dbReference type="PANTHER" id="PTHR47019:SF1">
    <property type="entry name" value="LIPID II FLIPPASE MURJ"/>
    <property type="match status" value="1"/>
</dbReference>
<feature type="transmembrane region" description="Helical" evidence="10">
    <location>
        <begin position="445"/>
        <end position="466"/>
    </location>
</feature>
<keyword evidence="2 10" id="KW-1003">Cell membrane</keyword>
<evidence type="ECO:0000313" key="13">
    <source>
        <dbReference type="Proteomes" id="UP000004473"/>
    </source>
</evidence>
<evidence type="ECO:0000256" key="2">
    <source>
        <dbReference type="ARBA" id="ARBA00022475"/>
    </source>
</evidence>
<keyword evidence="10 11" id="KW-0961">Cell wall biogenesis/degradation</keyword>
<accession>I2NTZ4</accession>
<feature type="transmembrane region" description="Helical" evidence="10">
    <location>
        <begin position="519"/>
        <end position="539"/>
    </location>
</feature>
<organism evidence="12 13">
    <name type="scientific">Neisseria sicca VK64</name>
    <dbReference type="NCBI Taxonomy" id="1095748"/>
    <lineage>
        <taxon>Bacteria</taxon>
        <taxon>Pseudomonadati</taxon>
        <taxon>Pseudomonadota</taxon>
        <taxon>Betaproteobacteria</taxon>
        <taxon>Neisseriales</taxon>
        <taxon>Neisseriaceae</taxon>
        <taxon>Neisseria</taxon>
    </lineage>
</organism>
<dbReference type="GO" id="GO:0034204">
    <property type="term" value="P:lipid translocation"/>
    <property type="evidence" value="ECO:0007669"/>
    <property type="project" value="TreeGrafter"/>
</dbReference>
<evidence type="ECO:0000256" key="11">
    <source>
        <dbReference type="PIRNR" id="PIRNR002869"/>
    </source>
</evidence>
<comment type="caution">
    <text evidence="12">The sequence shown here is derived from an EMBL/GenBank/DDBJ whole genome shotgun (WGS) entry which is preliminary data.</text>
</comment>
<dbReference type="InterPro" id="IPR051050">
    <property type="entry name" value="Lipid_II_flippase_MurJ/MviN"/>
</dbReference>
<feature type="transmembrane region" description="Helical" evidence="10">
    <location>
        <begin position="225"/>
        <end position="250"/>
    </location>
</feature>
<proteinExistence type="inferred from homology"/>
<dbReference type="PIRSF" id="PIRSF002869">
    <property type="entry name" value="MviN"/>
    <property type="match status" value="1"/>
</dbReference>
<name>I2NTZ4_NEISI</name>
<keyword evidence="7 10" id="KW-0472">Membrane</keyword>
<comment type="function">
    <text evidence="8 10 11">Involved in peptidoglycan biosynthesis. Transports lipid-linked peptidoglycan precursors from the inner to the outer leaflet of the cytoplasmic membrane.</text>
</comment>
<dbReference type="GO" id="GO:0015648">
    <property type="term" value="F:lipid-linked peptidoglycan transporter activity"/>
    <property type="evidence" value="ECO:0007669"/>
    <property type="project" value="UniProtKB-UniRule"/>
</dbReference>
<dbReference type="NCBIfam" id="TIGR01695">
    <property type="entry name" value="murJ_mviN"/>
    <property type="match status" value="1"/>
</dbReference>
<feature type="transmembrane region" description="Helical" evidence="10">
    <location>
        <begin position="390"/>
        <end position="408"/>
    </location>
</feature>
<dbReference type="PATRIC" id="fig|1095748.3.peg.1026"/>
<dbReference type="GO" id="GO:0008360">
    <property type="term" value="P:regulation of cell shape"/>
    <property type="evidence" value="ECO:0007669"/>
    <property type="project" value="UniProtKB-UniRule"/>
</dbReference>
<gene>
    <name evidence="12" type="primary">mviN</name>
    <name evidence="10" type="synonym">murJ</name>
    <name evidence="12" type="ORF">HMPREF1051_1951</name>
</gene>